<accession>X1USC2</accession>
<reference evidence="1" key="1">
    <citation type="journal article" date="2014" name="Front. Microbiol.">
        <title>High frequency of phylogenetically diverse reductive dehalogenase-homologous genes in deep subseafloor sedimentary metagenomes.</title>
        <authorList>
            <person name="Kawai M."/>
            <person name="Futagami T."/>
            <person name="Toyoda A."/>
            <person name="Takaki Y."/>
            <person name="Nishi S."/>
            <person name="Hori S."/>
            <person name="Arai W."/>
            <person name="Tsubouchi T."/>
            <person name="Morono Y."/>
            <person name="Uchiyama I."/>
            <person name="Ito T."/>
            <person name="Fujiyama A."/>
            <person name="Inagaki F."/>
            <person name="Takami H."/>
        </authorList>
    </citation>
    <scope>NUCLEOTIDE SEQUENCE</scope>
    <source>
        <strain evidence="1">Expedition CK06-06</strain>
    </source>
</reference>
<protein>
    <submittedName>
        <fullName evidence="1">Uncharacterized protein</fullName>
    </submittedName>
</protein>
<evidence type="ECO:0000313" key="1">
    <source>
        <dbReference type="EMBL" id="GAJ06482.1"/>
    </source>
</evidence>
<dbReference type="AlphaFoldDB" id="X1USC2"/>
<feature type="non-terminal residue" evidence="1">
    <location>
        <position position="34"/>
    </location>
</feature>
<gene>
    <name evidence="1" type="ORF">S12H4_45099</name>
</gene>
<organism evidence="1">
    <name type="scientific">marine sediment metagenome</name>
    <dbReference type="NCBI Taxonomy" id="412755"/>
    <lineage>
        <taxon>unclassified sequences</taxon>
        <taxon>metagenomes</taxon>
        <taxon>ecological metagenomes</taxon>
    </lineage>
</organism>
<proteinExistence type="predicted"/>
<sequence length="34" mass="3781">MKNSINSHVLNLFPPWHSPTTRFALALYGAGVIQ</sequence>
<dbReference type="EMBL" id="BARW01027849">
    <property type="protein sequence ID" value="GAJ06482.1"/>
    <property type="molecule type" value="Genomic_DNA"/>
</dbReference>
<comment type="caution">
    <text evidence="1">The sequence shown here is derived from an EMBL/GenBank/DDBJ whole genome shotgun (WGS) entry which is preliminary data.</text>
</comment>
<name>X1USC2_9ZZZZ</name>